<proteinExistence type="predicted"/>
<evidence type="ECO:0000313" key="1">
    <source>
        <dbReference type="EMBL" id="GAA3695709.1"/>
    </source>
</evidence>
<name>A0ABP7CVY0_9ACTN</name>
<keyword evidence="2" id="KW-1185">Reference proteome</keyword>
<dbReference type="Gene3D" id="2.60.120.560">
    <property type="entry name" value="Exo-inulinase, domain 1"/>
    <property type="match status" value="1"/>
</dbReference>
<evidence type="ECO:0000313" key="2">
    <source>
        <dbReference type="Proteomes" id="UP001500051"/>
    </source>
</evidence>
<reference evidence="2" key="1">
    <citation type="journal article" date="2019" name="Int. J. Syst. Evol. Microbiol.">
        <title>The Global Catalogue of Microorganisms (GCM) 10K type strain sequencing project: providing services to taxonomists for standard genome sequencing and annotation.</title>
        <authorList>
            <consortium name="The Broad Institute Genomics Platform"/>
            <consortium name="The Broad Institute Genome Sequencing Center for Infectious Disease"/>
            <person name="Wu L."/>
            <person name="Ma J."/>
        </authorList>
    </citation>
    <scope>NUCLEOTIDE SEQUENCE [LARGE SCALE GENOMIC DNA]</scope>
    <source>
        <strain evidence="2">JCM 16548</strain>
    </source>
</reference>
<accession>A0ABP7CVY0</accession>
<organism evidence="1 2">
    <name type="scientific">Microlunatus aurantiacus</name>
    <dbReference type="NCBI Taxonomy" id="446786"/>
    <lineage>
        <taxon>Bacteria</taxon>
        <taxon>Bacillati</taxon>
        <taxon>Actinomycetota</taxon>
        <taxon>Actinomycetes</taxon>
        <taxon>Propionibacteriales</taxon>
        <taxon>Propionibacteriaceae</taxon>
        <taxon>Microlunatus</taxon>
    </lineage>
</organism>
<dbReference type="EMBL" id="BAAAYX010000002">
    <property type="protein sequence ID" value="GAA3695709.1"/>
    <property type="molecule type" value="Genomic_DNA"/>
</dbReference>
<gene>
    <name evidence="1" type="ORF">GCM10022204_09440</name>
</gene>
<comment type="caution">
    <text evidence="1">The sequence shown here is derived from an EMBL/GenBank/DDBJ whole genome shotgun (WGS) entry which is preliminary data.</text>
</comment>
<protein>
    <submittedName>
        <fullName evidence="1">Uncharacterized protein</fullName>
    </submittedName>
</protein>
<dbReference type="RefSeq" id="WP_344811110.1">
    <property type="nucleotide sequence ID" value="NZ_BAAAYX010000002.1"/>
</dbReference>
<sequence length="214" mass="23467">MITHALTDLPDGAVAHRVTARPADVGGRRAVAVELPDEITRHGRPGIDYVDQPTFLIIPTTFSTGTIAVDVWSRLNGKGMPDSRAFAGLAYRINDRRDAFESVYLRPLNGLRCDPPPPRDRRAIQYFAYPDWPFDRLRDTYPDGRYEAGLAIGPEEWIYLELAVTATTVTATVNGVAALTIEQPKAQPRAGAVGLFVDIGTEAFFSHLTIDTGS</sequence>
<dbReference type="Proteomes" id="UP001500051">
    <property type="component" value="Unassembled WGS sequence"/>
</dbReference>